<protein>
    <submittedName>
        <fullName evidence="6">ABC transporter</fullName>
    </submittedName>
</protein>
<dbReference type="SUPFAM" id="SSF52540">
    <property type="entry name" value="P-loop containing nucleoside triphosphate hydrolases"/>
    <property type="match status" value="1"/>
</dbReference>
<dbReference type="EMBL" id="JXXK01000025">
    <property type="protein sequence ID" value="KJF39013.1"/>
    <property type="molecule type" value="Genomic_DNA"/>
</dbReference>
<evidence type="ECO:0000313" key="6">
    <source>
        <dbReference type="EMBL" id="KJF39013.1"/>
    </source>
</evidence>
<dbReference type="PROSITE" id="PS50893">
    <property type="entry name" value="ABC_TRANSPORTER_2"/>
    <property type="match status" value="1"/>
</dbReference>
<dbReference type="Pfam" id="PF00005">
    <property type="entry name" value="ABC_tran"/>
    <property type="match status" value="1"/>
</dbReference>
<feature type="domain" description="ABC transporter" evidence="5">
    <location>
        <begin position="4"/>
        <end position="234"/>
    </location>
</feature>
<evidence type="ECO:0000256" key="3">
    <source>
        <dbReference type="ARBA" id="ARBA00022741"/>
    </source>
</evidence>
<dbReference type="InterPro" id="IPR003593">
    <property type="entry name" value="AAA+_ATPase"/>
</dbReference>
<evidence type="ECO:0000313" key="7">
    <source>
        <dbReference type="Proteomes" id="UP000032483"/>
    </source>
</evidence>
<dbReference type="GO" id="GO:0005524">
    <property type="term" value="F:ATP binding"/>
    <property type="evidence" value="ECO:0007669"/>
    <property type="project" value="UniProtKB-KW"/>
</dbReference>
<dbReference type="InterPro" id="IPR003439">
    <property type="entry name" value="ABC_transporter-like_ATP-bd"/>
</dbReference>
<dbReference type="SMART" id="SM00382">
    <property type="entry name" value="AAA"/>
    <property type="match status" value="1"/>
</dbReference>
<keyword evidence="4" id="KW-0067">ATP-binding</keyword>
<evidence type="ECO:0000256" key="2">
    <source>
        <dbReference type="ARBA" id="ARBA00022448"/>
    </source>
</evidence>
<keyword evidence="7" id="KW-1185">Reference proteome</keyword>
<gene>
    <name evidence="6" type="ORF">TQ39_14565</name>
</gene>
<accession>A0A0D8IZQ3</accession>
<dbReference type="Gene3D" id="3.40.50.300">
    <property type="entry name" value="P-loop containing nucleotide triphosphate hydrolases"/>
    <property type="match status" value="1"/>
</dbReference>
<sequence length="236" mass="26076">MNLITCKNISFVYDGVPAVKDLDFSVEPNDYLCIVGENGAGKSTLVKGLLRLKKPASGTIHMGNGLLAKEIGYLPQQTAVQKDFPASVYEVVLSGCLNRLGLKPFYTKREKELANENLQKMGITKLKNRCYRELSGGQQQRVLLARALCATKKVILLDEPAAGLDPVVTQNLYELIRQINEDMGITIIMVSHDIHAAVQYAKHILHLCHSQLFFGTTEDYRNSEVGSRFIGGVSHA</sequence>
<comment type="caution">
    <text evidence="6">The sequence shown here is derived from an EMBL/GenBank/DDBJ whole genome shotgun (WGS) entry which is preliminary data.</text>
</comment>
<evidence type="ECO:0000256" key="1">
    <source>
        <dbReference type="ARBA" id="ARBA00005417"/>
    </source>
</evidence>
<dbReference type="InterPro" id="IPR027417">
    <property type="entry name" value="P-loop_NTPase"/>
</dbReference>
<reference evidence="6" key="1">
    <citation type="submission" date="2015-02" db="EMBL/GenBank/DDBJ databases">
        <title>A novel member of the family Ruminococcaceae isolated from human feces.</title>
        <authorList>
            <person name="Shkoporov A.N."/>
            <person name="Chaplin A.V."/>
            <person name="Motuzova O.V."/>
            <person name="Kafarskaia L.I."/>
            <person name="Khokhlova E.V."/>
            <person name="Efimov B.A."/>
        </authorList>
    </citation>
    <scope>NUCLEOTIDE SEQUENCE [LARGE SCALE GENOMIC DNA]</scope>
    <source>
        <strain evidence="6">585-1</strain>
    </source>
</reference>
<dbReference type="Proteomes" id="UP000032483">
    <property type="component" value="Unassembled WGS sequence"/>
</dbReference>
<dbReference type="GO" id="GO:0016887">
    <property type="term" value="F:ATP hydrolysis activity"/>
    <property type="evidence" value="ECO:0007669"/>
    <property type="project" value="InterPro"/>
</dbReference>
<name>A0A0D8IZQ3_9FIRM</name>
<dbReference type="PATRIC" id="fig|1550024.3.peg.3325"/>
<dbReference type="RefSeq" id="WP_050006044.1">
    <property type="nucleotide sequence ID" value="NZ_CAUBPW010000052.1"/>
</dbReference>
<dbReference type="PANTHER" id="PTHR42734:SF17">
    <property type="entry name" value="METAL TRANSPORT SYSTEM ATP-BINDING PROTEIN TM_0124-RELATED"/>
    <property type="match status" value="1"/>
</dbReference>
<dbReference type="PANTHER" id="PTHR42734">
    <property type="entry name" value="METAL TRANSPORT SYSTEM ATP-BINDING PROTEIN TM_0124-RELATED"/>
    <property type="match status" value="1"/>
</dbReference>
<organism evidence="6 7">
    <name type="scientific">Ruthenibacterium lactatiformans</name>
    <dbReference type="NCBI Taxonomy" id="1550024"/>
    <lineage>
        <taxon>Bacteria</taxon>
        <taxon>Bacillati</taxon>
        <taxon>Bacillota</taxon>
        <taxon>Clostridia</taxon>
        <taxon>Eubacteriales</taxon>
        <taxon>Oscillospiraceae</taxon>
        <taxon>Ruthenibacterium</taxon>
    </lineage>
</organism>
<dbReference type="AlphaFoldDB" id="A0A0D8IZQ3"/>
<evidence type="ECO:0000256" key="4">
    <source>
        <dbReference type="ARBA" id="ARBA00022840"/>
    </source>
</evidence>
<dbReference type="GeneID" id="42857791"/>
<keyword evidence="3" id="KW-0547">Nucleotide-binding</keyword>
<keyword evidence="2" id="KW-0813">Transport</keyword>
<proteinExistence type="inferred from homology"/>
<dbReference type="InterPro" id="IPR050153">
    <property type="entry name" value="Metal_Ion_Import_ABC"/>
</dbReference>
<dbReference type="CDD" id="cd03235">
    <property type="entry name" value="ABC_Metallic_Cations"/>
    <property type="match status" value="1"/>
</dbReference>
<dbReference type="PROSITE" id="PS00211">
    <property type="entry name" value="ABC_TRANSPORTER_1"/>
    <property type="match status" value="1"/>
</dbReference>
<evidence type="ECO:0000259" key="5">
    <source>
        <dbReference type="PROSITE" id="PS50893"/>
    </source>
</evidence>
<comment type="similarity">
    <text evidence="1">Belongs to the ABC transporter superfamily.</text>
</comment>
<dbReference type="InterPro" id="IPR017871">
    <property type="entry name" value="ABC_transporter-like_CS"/>
</dbReference>